<protein>
    <submittedName>
        <fullName evidence="2">Uncharacterized protein</fullName>
    </submittedName>
</protein>
<organism evidence="2 3">
    <name type="scientific">Coleofasciculus chthonoplastes PCC 7420</name>
    <dbReference type="NCBI Taxonomy" id="118168"/>
    <lineage>
        <taxon>Bacteria</taxon>
        <taxon>Bacillati</taxon>
        <taxon>Cyanobacteriota</taxon>
        <taxon>Cyanophyceae</taxon>
        <taxon>Coleofasciculales</taxon>
        <taxon>Coleofasciculaceae</taxon>
        <taxon>Coleofasciculus</taxon>
    </lineage>
</organism>
<keyword evidence="1" id="KW-1133">Transmembrane helix</keyword>
<accession>B4VMK2</accession>
<dbReference type="EMBL" id="DS989845">
    <property type="protein sequence ID" value="EDX77000.1"/>
    <property type="molecule type" value="Genomic_DNA"/>
</dbReference>
<keyword evidence="3" id="KW-1185">Reference proteome</keyword>
<reference evidence="2 3" key="1">
    <citation type="submission" date="2008-07" db="EMBL/GenBank/DDBJ databases">
        <authorList>
            <person name="Tandeau de Marsac N."/>
            <person name="Ferriera S."/>
            <person name="Johnson J."/>
            <person name="Kravitz S."/>
            <person name="Beeson K."/>
            <person name="Sutton G."/>
            <person name="Rogers Y.-H."/>
            <person name="Friedman R."/>
            <person name="Frazier M."/>
            <person name="Venter J.C."/>
        </authorList>
    </citation>
    <scope>NUCLEOTIDE SEQUENCE [LARGE SCALE GENOMIC DNA]</scope>
    <source>
        <strain evidence="2 3">PCC 7420</strain>
    </source>
</reference>
<name>B4VMK2_9CYAN</name>
<dbReference type="Proteomes" id="UP000003835">
    <property type="component" value="Unassembled WGS sequence"/>
</dbReference>
<evidence type="ECO:0000313" key="2">
    <source>
        <dbReference type="EMBL" id="EDX77000.1"/>
    </source>
</evidence>
<feature type="transmembrane region" description="Helical" evidence="1">
    <location>
        <begin position="14"/>
        <end position="33"/>
    </location>
</feature>
<gene>
    <name evidence="2" type="ORF">MC7420_2003</name>
</gene>
<evidence type="ECO:0000256" key="1">
    <source>
        <dbReference type="SAM" id="Phobius"/>
    </source>
</evidence>
<keyword evidence="1" id="KW-0812">Transmembrane</keyword>
<evidence type="ECO:0000313" key="3">
    <source>
        <dbReference type="Proteomes" id="UP000003835"/>
    </source>
</evidence>
<keyword evidence="1" id="KW-0472">Membrane</keyword>
<dbReference type="AlphaFoldDB" id="B4VMK2"/>
<sequence length="37" mass="4088">MGIGEVGSVETHHYLYVGAGLGIFLLRWMIAFIQNPP</sequence>
<dbReference type="HOGENOM" id="CLU_3342535_0_0_3"/>
<proteinExistence type="predicted"/>
<dbReference type="STRING" id="118168.MC7420_2003"/>